<gene>
    <name evidence="10" type="ORF">ABE957_01575</name>
</gene>
<dbReference type="Proteomes" id="UP001472978">
    <property type="component" value="Unassembled WGS sequence"/>
</dbReference>
<dbReference type="InterPro" id="IPR003838">
    <property type="entry name" value="ABC3_permease_C"/>
</dbReference>
<organism evidence="10 11">
    <name type="scientific">Halomonas pelophila</name>
    <dbReference type="NCBI Taxonomy" id="3151122"/>
    <lineage>
        <taxon>Bacteria</taxon>
        <taxon>Pseudomonadati</taxon>
        <taxon>Pseudomonadota</taxon>
        <taxon>Gammaproteobacteria</taxon>
        <taxon>Oceanospirillales</taxon>
        <taxon>Halomonadaceae</taxon>
        <taxon>Halomonas</taxon>
    </lineage>
</organism>
<evidence type="ECO:0000256" key="3">
    <source>
        <dbReference type="ARBA" id="ARBA00022692"/>
    </source>
</evidence>
<dbReference type="InterPro" id="IPR038766">
    <property type="entry name" value="Membrane_comp_ABC_pdt"/>
</dbReference>
<keyword evidence="4 7" id="KW-1133">Transmembrane helix</keyword>
<protein>
    <submittedName>
        <fullName evidence="10">ABC transporter permease</fullName>
    </submittedName>
</protein>
<reference evidence="10 11" key="1">
    <citation type="submission" date="2024-05" db="EMBL/GenBank/DDBJ databases">
        <title>Halomonas sp. CS7 16S ribosomal RNA gene Genome sequencing and assembly.</title>
        <authorList>
            <person name="Yook S."/>
        </authorList>
    </citation>
    <scope>NUCLEOTIDE SEQUENCE [LARGE SCALE GENOMIC DNA]</scope>
    <source>
        <strain evidence="10 11">CS7</strain>
    </source>
</reference>
<evidence type="ECO:0000313" key="10">
    <source>
        <dbReference type="EMBL" id="MEQ6887369.1"/>
    </source>
</evidence>
<dbReference type="InterPro" id="IPR025857">
    <property type="entry name" value="MacB_PCD"/>
</dbReference>
<evidence type="ECO:0000256" key="6">
    <source>
        <dbReference type="SAM" id="MobiDB-lite"/>
    </source>
</evidence>
<comment type="caution">
    <text evidence="10">The sequence shown here is derived from an EMBL/GenBank/DDBJ whole genome shotgun (WGS) entry which is preliminary data.</text>
</comment>
<proteinExistence type="predicted"/>
<feature type="transmembrane region" description="Helical" evidence="7">
    <location>
        <begin position="382"/>
        <end position="404"/>
    </location>
</feature>
<dbReference type="Pfam" id="PF12704">
    <property type="entry name" value="MacB_PCD"/>
    <property type="match status" value="1"/>
</dbReference>
<keyword evidence="3 7" id="KW-0812">Transmembrane</keyword>
<evidence type="ECO:0000256" key="7">
    <source>
        <dbReference type="SAM" id="Phobius"/>
    </source>
</evidence>
<name>A0ABV1N0V5_9GAMM</name>
<keyword evidence="2" id="KW-1003">Cell membrane</keyword>
<feature type="compositionally biased region" description="Basic and acidic residues" evidence="6">
    <location>
        <begin position="551"/>
        <end position="573"/>
    </location>
</feature>
<accession>A0ABV1N0V5</accession>
<evidence type="ECO:0000259" key="8">
    <source>
        <dbReference type="Pfam" id="PF02687"/>
    </source>
</evidence>
<feature type="domain" description="ABC3 transporter permease C-terminal" evidence="8">
    <location>
        <begin position="736"/>
        <end position="854"/>
    </location>
</feature>
<feature type="transmembrane region" description="Helical" evidence="7">
    <location>
        <begin position="783"/>
        <end position="816"/>
    </location>
</feature>
<dbReference type="RefSeq" id="WP_349756905.1">
    <property type="nucleotide sequence ID" value="NZ_JBEGCI010000001.1"/>
</dbReference>
<dbReference type="PANTHER" id="PTHR30287:SF2">
    <property type="entry name" value="BLL1001 PROTEIN"/>
    <property type="match status" value="1"/>
</dbReference>
<dbReference type="PANTHER" id="PTHR30287">
    <property type="entry name" value="MEMBRANE COMPONENT OF PREDICTED ABC SUPERFAMILY METABOLITE UPTAKE TRANSPORTER"/>
    <property type="match status" value="1"/>
</dbReference>
<feature type="region of interest" description="Disordered" evidence="6">
    <location>
        <begin position="551"/>
        <end position="578"/>
    </location>
</feature>
<feature type="transmembrane region" description="Helical" evidence="7">
    <location>
        <begin position="465"/>
        <end position="489"/>
    </location>
</feature>
<feature type="transmembrane region" description="Helical" evidence="7">
    <location>
        <begin position="828"/>
        <end position="850"/>
    </location>
</feature>
<feature type="transmembrane region" description="Helical" evidence="7">
    <location>
        <begin position="240"/>
        <end position="261"/>
    </location>
</feature>
<sequence>MRLTLVALATLLGHYRRHPGQLAMLLLGLWVAGALWSGVQAINASARDSYARAEALFTSGLDRLERRDGEALDHADFVTLRRAGLAVSPLLEGEVVTVQGERLTVIGIDPLTLPGDSAFATAGSGGGLTAFFTPPWQTRLAPASVEQLGLEASTAPGATPALADGQTLPPLSLAPSLPPDTLVMDIAAAARLLGSGDAASRLLADAGALDAAPAGYRLIRAETLADPGELTASFHLNLTAMALLALIVGLFIVQAALGLALEQRLGLLRTLRALGVPGRTLVGVLALELALLGLIGALAGIASGVWLARALLPDVAATLQGLYGAAVGTRLQLPWHYWLGGLGVTLGGLTIAGSGTLWRAARLGVLELGQAQAWRAGFQRQLRGQAIAGSLAALLALATGAWLATRPPGEGLVAGFVMIAALMLACALWLSPLLATGLAWLAGLARHRPLTQWALADLQLQLPRLSFAMMALLIALSANLGVGSMVGGFRLTFLDWLDQRLAADLYLRPPPERVDEVQAWLARRDEVAELLPTAEAEAVLLAHRAQGRIHNEIESETKSEIESEAQSDSRDEPQAAPLNVPVTLFGITPGERLTPSWPLLQTAAGRDAAWAALEAGETFINEQLALGQGIAPGDRLVLQAPGGRGREEVTVAAVYPDYGNPRGEVLLTATRLRERFDAPPGSIGIALAEGHTAAPLSRALTKRFGLDDEAVLDQRRIKALSTDIFERTFAITRALNALTLAVAALALLASLLAQARERRRRLAPLWALGVPRRELASLQLAQLGGAALVTGLLAVPLGIAITASLVSVINVAAFGWRLPLHVFPGEIALTLATALGVALLAAGLPALTLWRTPPRALLAEEETT</sequence>
<feature type="domain" description="ABC3 transporter permease C-terminal" evidence="8">
    <location>
        <begin position="241"/>
        <end position="346"/>
    </location>
</feature>
<comment type="subcellular location">
    <subcellularLocation>
        <location evidence="1">Cell membrane</location>
        <topology evidence="1">Multi-pass membrane protein</topology>
    </subcellularLocation>
</comment>
<dbReference type="EMBL" id="JBEGCI010000001">
    <property type="protein sequence ID" value="MEQ6887369.1"/>
    <property type="molecule type" value="Genomic_DNA"/>
</dbReference>
<feature type="transmembrane region" description="Helical" evidence="7">
    <location>
        <begin position="281"/>
        <end position="308"/>
    </location>
</feature>
<feature type="transmembrane region" description="Helical" evidence="7">
    <location>
        <begin position="337"/>
        <end position="361"/>
    </location>
</feature>
<evidence type="ECO:0000256" key="4">
    <source>
        <dbReference type="ARBA" id="ARBA00022989"/>
    </source>
</evidence>
<evidence type="ECO:0000256" key="2">
    <source>
        <dbReference type="ARBA" id="ARBA00022475"/>
    </source>
</evidence>
<dbReference type="Pfam" id="PF02687">
    <property type="entry name" value="FtsX"/>
    <property type="match status" value="2"/>
</dbReference>
<evidence type="ECO:0000313" key="11">
    <source>
        <dbReference type="Proteomes" id="UP001472978"/>
    </source>
</evidence>
<evidence type="ECO:0000256" key="5">
    <source>
        <dbReference type="ARBA" id="ARBA00023136"/>
    </source>
</evidence>
<feature type="domain" description="MacB-like periplasmic core" evidence="9">
    <location>
        <begin position="468"/>
        <end position="702"/>
    </location>
</feature>
<evidence type="ECO:0000259" key="9">
    <source>
        <dbReference type="Pfam" id="PF12704"/>
    </source>
</evidence>
<feature type="transmembrane region" description="Helical" evidence="7">
    <location>
        <begin position="734"/>
        <end position="753"/>
    </location>
</feature>
<evidence type="ECO:0000256" key="1">
    <source>
        <dbReference type="ARBA" id="ARBA00004651"/>
    </source>
</evidence>
<feature type="transmembrane region" description="Helical" evidence="7">
    <location>
        <begin position="416"/>
        <end position="444"/>
    </location>
</feature>
<keyword evidence="11" id="KW-1185">Reference proteome</keyword>
<keyword evidence="5 7" id="KW-0472">Membrane</keyword>